<sequence length="227" mass="24515">MCGGGSSKAAQNAAQESQRQFNFQQEQQRLAEQREAQRQQKLREGMSQVNAMYDKYGQSYFDNISNNYVTQFANPQIAQQEQRDATRAKFGLARGGILQSSAAAQELANLAQVYGQTRLDAASRGQQMAESRRADIENNRRSTLNALQASENPDIAIASATRAQDAFTVSPAAVAITDLLGNAANMAQRDYMAAQAGGNSGGVFSPFFGRNQGNVAGGQGTTKVLQY</sequence>
<accession>A0A6J5P172</accession>
<dbReference type="EMBL" id="LR796750">
    <property type="protein sequence ID" value="CAB4163716.1"/>
    <property type="molecule type" value="Genomic_DNA"/>
</dbReference>
<organism evidence="2">
    <name type="scientific">uncultured Caudovirales phage</name>
    <dbReference type="NCBI Taxonomy" id="2100421"/>
    <lineage>
        <taxon>Viruses</taxon>
        <taxon>Duplodnaviria</taxon>
        <taxon>Heunggongvirae</taxon>
        <taxon>Uroviricota</taxon>
        <taxon>Caudoviricetes</taxon>
        <taxon>Peduoviridae</taxon>
        <taxon>Maltschvirus</taxon>
        <taxon>Maltschvirus maltsch</taxon>
    </lineage>
</organism>
<feature type="compositionally biased region" description="Basic and acidic residues" evidence="1">
    <location>
        <begin position="29"/>
        <end position="44"/>
    </location>
</feature>
<reference evidence="2" key="1">
    <citation type="submission" date="2020-04" db="EMBL/GenBank/DDBJ databases">
        <authorList>
            <person name="Chiriac C."/>
            <person name="Salcher M."/>
            <person name="Ghai R."/>
            <person name="Kavagutti S V."/>
        </authorList>
    </citation>
    <scope>NUCLEOTIDE SEQUENCE</scope>
</reference>
<feature type="compositionally biased region" description="Low complexity" evidence="1">
    <location>
        <begin position="15"/>
        <end position="28"/>
    </location>
</feature>
<feature type="region of interest" description="Disordered" evidence="1">
    <location>
        <begin position="1"/>
        <end position="44"/>
    </location>
</feature>
<gene>
    <name evidence="2" type="ORF">UFOVP806_41</name>
</gene>
<proteinExistence type="predicted"/>
<evidence type="ECO:0000256" key="1">
    <source>
        <dbReference type="SAM" id="MobiDB-lite"/>
    </source>
</evidence>
<name>A0A6J5P172_9CAUD</name>
<evidence type="ECO:0000313" key="2">
    <source>
        <dbReference type="EMBL" id="CAB4163716.1"/>
    </source>
</evidence>
<protein>
    <submittedName>
        <fullName evidence="2">Uncharacterized protein</fullName>
    </submittedName>
</protein>